<keyword evidence="2" id="KW-1185">Reference proteome</keyword>
<gene>
    <name evidence="1" type="ORF">PVT68_02425</name>
</gene>
<evidence type="ECO:0000313" key="1">
    <source>
        <dbReference type="EMBL" id="WGL17168.1"/>
    </source>
</evidence>
<organism evidence="1 2">
    <name type="scientific">Microbulbifer bruguierae</name>
    <dbReference type="NCBI Taxonomy" id="3029061"/>
    <lineage>
        <taxon>Bacteria</taxon>
        <taxon>Pseudomonadati</taxon>
        <taxon>Pseudomonadota</taxon>
        <taxon>Gammaproteobacteria</taxon>
        <taxon>Cellvibrionales</taxon>
        <taxon>Microbulbiferaceae</taxon>
        <taxon>Microbulbifer</taxon>
    </lineage>
</organism>
<protein>
    <submittedName>
        <fullName evidence="1">Phage integrase Arm DNA-binding domain-containing protein</fullName>
    </submittedName>
</protein>
<accession>A0ABY8NE31</accession>
<dbReference type="RefSeq" id="WP_280320995.1">
    <property type="nucleotide sequence ID" value="NZ_CP118605.1"/>
</dbReference>
<sequence length="284" mass="33478">MDSKEQRPFRVMPPYLTLRKVGRGSKFEWVYSPPWSLKEVNFGASGDDARREEIYDFAEKVNAEWVKKHPLDLDDFGRLAERPVKGGRRGPEGRPKYLSFRRNSTGKTYWHYRPPWLVKPVSLGSDKNAAFSYAELENERRDKWAKNQEAKLRRKINKIIKKRRKGYLLSWDFGYLVTEFSKSLKRTMSLRKHRLGVKPKLALYHKYLHCLNVEEVDLELLRIVLKLGLHNQDIYEEHRALLKEMYSYGKQNCLVSFEAANLGEFLPSDWGHILRRPSCGAQQF</sequence>
<keyword evidence="1" id="KW-0238">DNA-binding</keyword>
<dbReference type="EMBL" id="CP118605">
    <property type="protein sequence ID" value="WGL17168.1"/>
    <property type="molecule type" value="Genomic_DNA"/>
</dbReference>
<reference evidence="1 2" key="1">
    <citation type="submission" date="2023-02" db="EMBL/GenBank/DDBJ databases">
        <title>Description and genomic characterization of Microbulbifer bruguierae sp. nov., isolated from the sediment of mangrove plant Bruguiera sexangula.</title>
        <authorList>
            <person name="Long M."/>
        </authorList>
    </citation>
    <scope>NUCLEOTIDE SEQUENCE [LARGE SCALE GENOMIC DNA]</scope>
    <source>
        <strain evidence="1 2">H12</strain>
    </source>
</reference>
<name>A0ABY8NE31_9GAMM</name>
<evidence type="ECO:0000313" key="2">
    <source>
        <dbReference type="Proteomes" id="UP001236500"/>
    </source>
</evidence>
<proteinExistence type="predicted"/>
<dbReference type="GO" id="GO:0003677">
    <property type="term" value="F:DNA binding"/>
    <property type="evidence" value="ECO:0007669"/>
    <property type="project" value="UniProtKB-KW"/>
</dbReference>
<dbReference type="Proteomes" id="UP001236500">
    <property type="component" value="Chromosome"/>
</dbReference>